<dbReference type="Proteomes" id="UP000001542">
    <property type="component" value="Unassembled WGS sequence"/>
</dbReference>
<reference evidence="1" key="2">
    <citation type="journal article" date="2007" name="Science">
        <title>Draft genome sequence of the sexually transmitted pathogen Trichomonas vaginalis.</title>
        <authorList>
            <person name="Carlton J.M."/>
            <person name="Hirt R.P."/>
            <person name="Silva J.C."/>
            <person name="Delcher A.L."/>
            <person name="Schatz M."/>
            <person name="Zhao Q."/>
            <person name="Wortman J.R."/>
            <person name="Bidwell S.L."/>
            <person name="Alsmark U.C.M."/>
            <person name="Besteiro S."/>
            <person name="Sicheritz-Ponten T."/>
            <person name="Noel C.J."/>
            <person name="Dacks J.B."/>
            <person name="Foster P.G."/>
            <person name="Simillion C."/>
            <person name="Van de Peer Y."/>
            <person name="Miranda-Saavedra D."/>
            <person name="Barton G.J."/>
            <person name="Westrop G.D."/>
            <person name="Mueller S."/>
            <person name="Dessi D."/>
            <person name="Fiori P.L."/>
            <person name="Ren Q."/>
            <person name="Paulsen I."/>
            <person name="Zhang H."/>
            <person name="Bastida-Corcuera F.D."/>
            <person name="Simoes-Barbosa A."/>
            <person name="Brown M.T."/>
            <person name="Hayes R.D."/>
            <person name="Mukherjee M."/>
            <person name="Okumura C.Y."/>
            <person name="Schneider R."/>
            <person name="Smith A.J."/>
            <person name="Vanacova S."/>
            <person name="Villalvazo M."/>
            <person name="Haas B.J."/>
            <person name="Pertea M."/>
            <person name="Feldblyum T.V."/>
            <person name="Utterback T.R."/>
            <person name="Shu C.L."/>
            <person name="Osoegawa K."/>
            <person name="de Jong P.J."/>
            <person name="Hrdy I."/>
            <person name="Horvathova L."/>
            <person name="Zubacova Z."/>
            <person name="Dolezal P."/>
            <person name="Malik S.B."/>
            <person name="Logsdon J.M. Jr."/>
            <person name="Henze K."/>
            <person name="Gupta A."/>
            <person name="Wang C.C."/>
            <person name="Dunne R.L."/>
            <person name="Upcroft J.A."/>
            <person name="Upcroft P."/>
            <person name="White O."/>
            <person name="Salzberg S.L."/>
            <person name="Tang P."/>
            <person name="Chiu C.-H."/>
            <person name="Lee Y.-S."/>
            <person name="Embley T.M."/>
            <person name="Coombs G.H."/>
            <person name="Mottram J.C."/>
            <person name="Tachezy J."/>
            <person name="Fraser-Liggett C.M."/>
            <person name="Johnson P.J."/>
        </authorList>
    </citation>
    <scope>NUCLEOTIDE SEQUENCE [LARGE SCALE GENOMIC DNA]</scope>
    <source>
        <strain evidence="1">G3</strain>
    </source>
</reference>
<dbReference type="RefSeq" id="XP_001314404.1">
    <property type="nucleotide sequence ID" value="XM_001314385.1"/>
</dbReference>
<evidence type="ECO:0000313" key="1">
    <source>
        <dbReference type="EMBL" id="EAY01857.1"/>
    </source>
</evidence>
<dbReference type="AlphaFoldDB" id="A2EZT5"/>
<dbReference type="VEuPathDB" id="TrichDB:TVAG_003120"/>
<proteinExistence type="predicted"/>
<gene>
    <name evidence="1" type="ORF">TVAG_003120</name>
</gene>
<evidence type="ECO:0000313" key="2">
    <source>
        <dbReference type="Proteomes" id="UP000001542"/>
    </source>
</evidence>
<dbReference type="EMBL" id="DS113555">
    <property type="protein sequence ID" value="EAY01857.1"/>
    <property type="molecule type" value="Genomic_DNA"/>
</dbReference>
<protein>
    <submittedName>
        <fullName evidence="1">Uncharacterized protein</fullName>
    </submittedName>
</protein>
<dbReference type="SMR" id="A2EZT5"/>
<name>A2EZT5_TRIV3</name>
<sequence length="142" mass="16754">MSIMHQSLISDDEQDLPSLIIESQNTLPSDNPFDRAYNQVEDYDNDYDDQSSDYAIPSIEELDTKSRLLDQYKEDVQEMKKRLVWDLTFALKRNLCSQNNYNDYSTSFANVPIEFIISKLDEENPQPSQWISFIMRHLLNYV</sequence>
<dbReference type="InParanoid" id="A2EZT5"/>
<dbReference type="VEuPathDB" id="TrichDB:TVAGG3_0816790"/>
<dbReference type="KEGG" id="tva:4759686"/>
<accession>A2EZT5</accession>
<keyword evidence="2" id="KW-1185">Reference proteome</keyword>
<reference evidence="1" key="1">
    <citation type="submission" date="2006-10" db="EMBL/GenBank/DDBJ databases">
        <authorList>
            <person name="Amadeo P."/>
            <person name="Zhao Q."/>
            <person name="Wortman J."/>
            <person name="Fraser-Liggett C."/>
            <person name="Carlton J."/>
        </authorList>
    </citation>
    <scope>NUCLEOTIDE SEQUENCE</scope>
    <source>
        <strain evidence="1">G3</strain>
    </source>
</reference>
<organism evidence="1 2">
    <name type="scientific">Trichomonas vaginalis (strain ATCC PRA-98 / G3)</name>
    <dbReference type="NCBI Taxonomy" id="412133"/>
    <lineage>
        <taxon>Eukaryota</taxon>
        <taxon>Metamonada</taxon>
        <taxon>Parabasalia</taxon>
        <taxon>Trichomonadida</taxon>
        <taxon>Trichomonadidae</taxon>
        <taxon>Trichomonas</taxon>
    </lineage>
</organism>